<protein>
    <submittedName>
        <fullName evidence="2">Uncharacterized protein</fullName>
    </submittedName>
</protein>
<evidence type="ECO:0000313" key="3">
    <source>
        <dbReference type="Proteomes" id="UP001163105"/>
    </source>
</evidence>
<gene>
    <name evidence="2" type="ORF">O9K51_04343</name>
</gene>
<feature type="chain" id="PRO_5044284237" evidence="1">
    <location>
        <begin position="19"/>
        <end position="726"/>
    </location>
</feature>
<comment type="caution">
    <text evidence="2">The sequence shown here is derived from an EMBL/GenBank/DDBJ whole genome shotgun (WGS) entry which is preliminary data.</text>
</comment>
<sequence>MKTSLFMLIASAVPALSSVRHTVPAAPSGRDGLNISSPSAANQIPDRVDAFWDAILLKCLAEQGKTGTGEDVDVPLMQACVKGKIDEKLLSCSGEKPHSDSVQRDDATEKLGAAIFGVLRECAWGQNKVSMEACLRGRAHEALRQKLCSGNKSSDAICQVNYATCQNLYQFTEGFQVYEAGMEHCLPEPSTYNSTEDDGPRTSGRFEVCAAIVGHWKVDAIRERMKSCLEQPTSPWHAIMQTEACAQHGGDTKLCLIEMNLCANALVLKPESVNIGSMMECLKNREQPQRPTVEAMCKAFDPKHQWRCPRAYRHCDTVLRGHTAWATKHTRRKPLDWKALKTCLARRTKERLCAEVNLYEKYCDDGYSECEKDQGYAEGITMDWDAMRACLRPPPLQVIGVSWFKGNETDFPHRYSACATVQRYPKRKINWDVLKACIEANEDPLEGLVSTAACQRYHGDVSACEVETMICSNALTSRLRLVNTEGIKRCLQEPDKPQRPTAETLCRGFQDSYGSSKPENTPGGRRDWNAIKNCLQGKAQDSAPSAACPKYHGDLAACQLERSICAKTLGIKAKCGAFTAPVSECLRKPATALKRPTAEELCRGPQDNYPRCKGAYNGCVQASNGTSTTKTPTGETPTWEIIKTKFCAPKGEEKVCPGNVSGEVCESIVSHCITKLKGKKNLNEQNVDPDAMKMCITGMAQGDNMEYHRASKHVALYRRARARSRE</sequence>
<dbReference type="AlphaFoldDB" id="A0AB34FWA5"/>
<dbReference type="EMBL" id="JAQHRD010000003">
    <property type="protein sequence ID" value="KAJ6443164.1"/>
    <property type="molecule type" value="Genomic_DNA"/>
</dbReference>
<keyword evidence="1" id="KW-0732">Signal</keyword>
<evidence type="ECO:0000313" key="2">
    <source>
        <dbReference type="EMBL" id="KAJ6443164.1"/>
    </source>
</evidence>
<keyword evidence="3" id="KW-1185">Reference proteome</keyword>
<name>A0AB34FWA5_9HYPO</name>
<reference evidence="2" key="1">
    <citation type="submission" date="2023-01" db="EMBL/GenBank/DDBJ databases">
        <title>The growth and conidiation of Purpureocillium lavendulum are regulated by nitrogen source and histone H3K14 acetylation.</title>
        <authorList>
            <person name="Tang P."/>
            <person name="Han J."/>
            <person name="Zhang C."/>
            <person name="Tang P."/>
            <person name="Qi F."/>
            <person name="Zhang K."/>
            <person name="Liang L."/>
        </authorList>
    </citation>
    <scope>NUCLEOTIDE SEQUENCE</scope>
    <source>
        <strain evidence="2">YMF1.00683</strain>
    </source>
</reference>
<feature type="signal peptide" evidence="1">
    <location>
        <begin position="1"/>
        <end position="18"/>
    </location>
</feature>
<accession>A0AB34FWA5</accession>
<dbReference type="Proteomes" id="UP001163105">
    <property type="component" value="Unassembled WGS sequence"/>
</dbReference>
<evidence type="ECO:0000256" key="1">
    <source>
        <dbReference type="SAM" id="SignalP"/>
    </source>
</evidence>
<organism evidence="2 3">
    <name type="scientific">Purpureocillium lavendulum</name>
    <dbReference type="NCBI Taxonomy" id="1247861"/>
    <lineage>
        <taxon>Eukaryota</taxon>
        <taxon>Fungi</taxon>
        <taxon>Dikarya</taxon>
        <taxon>Ascomycota</taxon>
        <taxon>Pezizomycotina</taxon>
        <taxon>Sordariomycetes</taxon>
        <taxon>Hypocreomycetidae</taxon>
        <taxon>Hypocreales</taxon>
        <taxon>Ophiocordycipitaceae</taxon>
        <taxon>Purpureocillium</taxon>
    </lineage>
</organism>
<proteinExistence type="predicted"/>